<dbReference type="Pfam" id="PF12836">
    <property type="entry name" value="HHH_3"/>
    <property type="match status" value="1"/>
</dbReference>
<evidence type="ECO:0000256" key="1">
    <source>
        <dbReference type="SAM" id="MobiDB-lite"/>
    </source>
</evidence>
<dbReference type="RefSeq" id="WP_344912568.1">
    <property type="nucleotide sequence ID" value="NZ_BAABDL010000104.1"/>
</dbReference>
<dbReference type="EMBL" id="BAABDL010000104">
    <property type="protein sequence ID" value="GAA4073953.1"/>
    <property type="molecule type" value="Genomic_DNA"/>
</dbReference>
<dbReference type="InterPro" id="IPR019554">
    <property type="entry name" value="Soluble_ligand-bd"/>
</dbReference>
<dbReference type="Pfam" id="PF10531">
    <property type="entry name" value="SLBB"/>
    <property type="match status" value="1"/>
</dbReference>
<dbReference type="PANTHER" id="PTHR21180:SF32">
    <property type="entry name" value="ENDONUCLEASE_EXONUCLEASE_PHOSPHATASE FAMILY DOMAIN-CONTAINING PROTEIN 1"/>
    <property type="match status" value="1"/>
</dbReference>
<accession>A0ABP7VUP4</accession>
<dbReference type="InterPro" id="IPR010994">
    <property type="entry name" value="RuvA_2-like"/>
</dbReference>
<name>A0ABP7VUP4_9BACI</name>
<feature type="region of interest" description="Disordered" evidence="1">
    <location>
        <begin position="39"/>
        <end position="61"/>
    </location>
</feature>
<sequence length="203" mass="22707">MKWIKNNIILVIVSLILLTSLFWEFILADLLQPSIEATPSEHTTIQPPVESTNQPTEHELKSTNEKLYVDLKGEVYQPGVYLVDPDDRVIDVIESAGGFTNDADENQINLAEKVYDAMVIYVPSQEDSEQIVVQSDVNHGKIRINQATQAELEQLPGIGSAKALAIIQYREENGPFKEAEDLQNISGIGVKTFEQLEEFIIVP</sequence>
<dbReference type="Gene3D" id="1.10.150.280">
    <property type="entry name" value="AF1531-like domain"/>
    <property type="match status" value="1"/>
</dbReference>
<protein>
    <submittedName>
        <fullName evidence="3">Helix-hairpin-helix domain-containing protein</fullName>
    </submittedName>
</protein>
<dbReference type="PANTHER" id="PTHR21180">
    <property type="entry name" value="ENDONUCLEASE/EXONUCLEASE/PHOSPHATASE FAMILY DOMAIN-CONTAINING PROTEIN 1"/>
    <property type="match status" value="1"/>
</dbReference>
<gene>
    <name evidence="3" type="ORF">GCM10022410_18960</name>
</gene>
<dbReference type="InterPro" id="IPR003583">
    <property type="entry name" value="Hlx-hairpin-Hlx_DNA-bd_motif"/>
</dbReference>
<reference evidence="4" key="1">
    <citation type="journal article" date="2019" name="Int. J. Syst. Evol. Microbiol.">
        <title>The Global Catalogue of Microorganisms (GCM) 10K type strain sequencing project: providing services to taxonomists for standard genome sequencing and annotation.</title>
        <authorList>
            <consortium name="The Broad Institute Genomics Platform"/>
            <consortium name="The Broad Institute Genome Sequencing Center for Infectious Disease"/>
            <person name="Wu L."/>
            <person name="Ma J."/>
        </authorList>
    </citation>
    <scope>NUCLEOTIDE SEQUENCE [LARGE SCALE GENOMIC DNA]</scope>
    <source>
        <strain evidence="4">JCM 17250</strain>
    </source>
</reference>
<keyword evidence="4" id="KW-1185">Reference proteome</keyword>
<dbReference type="SMART" id="SM00278">
    <property type="entry name" value="HhH1"/>
    <property type="match status" value="2"/>
</dbReference>
<dbReference type="Proteomes" id="UP001501734">
    <property type="component" value="Unassembled WGS sequence"/>
</dbReference>
<dbReference type="InterPro" id="IPR004509">
    <property type="entry name" value="Competence_ComEA_HhH"/>
</dbReference>
<proteinExistence type="predicted"/>
<dbReference type="SUPFAM" id="SSF47781">
    <property type="entry name" value="RuvA domain 2-like"/>
    <property type="match status" value="1"/>
</dbReference>
<dbReference type="InterPro" id="IPR051675">
    <property type="entry name" value="Endo/Exo/Phosphatase_dom_1"/>
</dbReference>
<feature type="compositionally biased region" description="Polar residues" evidence="1">
    <location>
        <begin position="39"/>
        <end position="55"/>
    </location>
</feature>
<organism evidence="3 4">
    <name type="scientific">Amphibacillus indicireducens</name>
    <dbReference type="NCBI Taxonomy" id="1076330"/>
    <lineage>
        <taxon>Bacteria</taxon>
        <taxon>Bacillati</taxon>
        <taxon>Bacillota</taxon>
        <taxon>Bacilli</taxon>
        <taxon>Bacillales</taxon>
        <taxon>Bacillaceae</taxon>
        <taxon>Amphibacillus</taxon>
    </lineage>
</organism>
<comment type="caution">
    <text evidence="3">The sequence shown here is derived from an EMBL/GenBank/DDBJ whole genome shotgun (WGS) entry which is preliminary data.</text>
</comment>
<dbReference type="NCBIfam" id="TIGR00426">
    <property type="entry name" value="competence protein ComEA helix-hairpin-helix repeat region"/>
    <property type="match status" value="1"/>
</dbReference>
<evidence type="ECO:0000313" key="4">
    <source>
        <dbReference type="Proteomes" id="UP001501734"/>
    </source>
</evidence>
<evidence type="ECO:0000259" key="2">
    <source>
        <dbReference type="SMART" id="SM00278"/>
    </source>
</evidence>
<evidence type="ECO:0000313" key="3">
    <source>
        <dbReference type="EMBL" id="GAA4073953.1"/>
    </source>
</evidence>
<feature type="domain" description="Helix-hairpin-helix DNA-binding motif class 1" evidence="2">
    <location>
        <begin position="180"/>
        <end position="199"/>
    </location>
</feature>
<feature type="domain" description="Helix-hairpin-helix DNA-binding motif class 1" evidence="2">
    <location>
        <begin position="150"/>
        <end position="169"/>
    </location>
</feature>